<name>A0A9D2DDA3_9BACT</name>
<dbReference type="InterPro" id="IPR011063">
    <property type="entry name" value="TilS/TtcA_N"/>
</dbReference>
<dbReference type="GO" id="GO:0005524">
    <property type="term" value="F:ATP binding"/>
    <property type="evidence" value="ECO:0007669"/>
    <property type="project" value="UniProtKB-UniRule"/>
</dbReference>
<keyword evidence="2 8" id="KW-0963">Cytoplasm</keyword>
<dbReference type="PANTHER" id="PTHR43033">
    <property type="entry name" value="TRNA(ILE)-LYSIDINE SYNTHASE-RELATED"/>
    <property type="match status" value="1"/>
</dbReference>
<keyword evidence="5 8" id="KW-0547">Nucleotide-binding</keyword>
<comment type="caution">
    <text evidence="10">The sequence shown here is derived from an EMBL/GenBank/DDBJ whole genome shotgun (WGS) entry which is preliminary data.</text>
</comment>
<evidence type="ECO:0000259" key="9">
    <source>
        <dbReference type="SMART" id="SM00977"/>
    </source>
</evidence>
<dbReference type="SUPFAM" id="SSF52402">
    <property type="entry name" value="Adenine nucleotide alpha hydrolases-like"/>
    <property type="match status" value="1"/>
</dbReference>
<dbReference type="InterPro" id="IPR012795">
    <property type="entry name" value="tRNA_Ile_lys_synt_N"/>
</dbReference>
<keyword evidence="4 8" id="KW-0819">tRNA processing</keyword>
<evidence type="ECO:0000256" key="7">
    <source>
        <dbReference type="ARBA" id="ARBA00048539"/>
    </source>
</evidence>
<dbReference type="NCBIfam" id="TIGR02432">
    <property type="entry name" value="lysidine_TilS_N"/>
    <property type="match status" value="1"/>
</dbReference>
<dbReference type="SMART" id="SM00977">
    <property type="entry name" value="TilS_C"/>
    <property type="match status" value="1"/>
</dbReference>
<feature type="binding site" evidence="8">
    <location>
        <begin position="27"/>
        <end position="32"/>
    </location>
    <ligand>
        <name>ATP</name>
        <dbReference type="ChEBI" id="CHEBI:30616"/>
    </ligand>
</feature>
<dbReference type="Pfam" id="PF01171">
    <property type="entry name" value="ATP_bind_3"/>
    <property type="match status" value="1"/>
</dbReference>
<sequence>MLEDKFRHYINDHALVKPDDRILLTVSGGVDSMVMLDLFVAAGYRVGVAHCNFQLRGEESDEDEVLVETRAAGYGVPFYNKRFDTQHEMEITGDSVQIAARQLRYEWFRQLSDAHGYDAVAIAHHADDSIETFFINLMRGTGLKGLTGIHKVNGRIIRPLLFASRREILDYAVAHRIPYREDSSNRSTKYLRNKIRLGIIPLLRGINPNFTELMGANISRLTDAQLFIDRCIESIHDQAVTTSTDGIATIDPSRIDPKLPLNYVIYELMSAGYGFKGDVTDDLFEALRRNATGRRFYSKGYFACIDRGRIVVAPITDDDPCETELPETAHKAYCGNHILTIEHTDIDNIDSLRQPANVALLDADRLQWPLRLRRWHEGDAFVPFGLTASKKVSDFLINEKVSLPEKKRQFVLLNGEEIVWVVGRRIDDRYKITAKTENILKLRCEEL</sequence>
<comment type="similarity">
    <text evidence="8">Belongs to the tRNA(Ile)-lysidine synthase family.</text>
</comment>
<gene>
    <name evidence="8 10" type="primary">tilS</name>
    <name evidence="10" type="ORF">H9816_03110</name>
</gene>
<evidence type="ECO:0000313" key="10">
    <source>
        <dbReference type="EMBL" id="HIZ14887.1"/>
    </source>
</evidence>
<feature type="domain" description="Lysidine-tRNA(Ile) synthetase C-terminal" evidence="9">
    <location>
        <begin position="370"/>
        <end position="442"/>
    </location>
</feature>
<reference evidence="10" key="1">
    <citation type="journal article" date="2021" name="PeerJ">
        <title>Extensive microbial diversity within the chicken gut microbiome revealed by metagenomics and culture.</title>
        <authorList>
            <person name="Gilroy R."/>
            <person name="Ravi A."/>
            <person name="Getino M."/>
            <person name="Pursley I."/>
            <person name="Horton D.L."/>
            <person name="Alikhan N.F."/>
            <person name="Baker D."/>
            <person name="Gharbi K."/>
            <person name="Hall N."/>
            <person name="Watson M."/>
            <person name="Adriaenssens E.M."/>
            <person name="Foster-Nyarko E."/>
            <person name="Jarju S."/>
            <person name="Secka A."/>
            <person name="Antonio M."/>
            <person name="Oren A."/>
            <person name="Chaudhuri R.R."/>
            <person name="La Ragione R."/>
            <person name="Hildebrand F."/>
            <person name="Pallen M.J."/>
        </authorList>
    </citation>
    <scope>NUCLEOTIDE SEQUENCE</scope>
    <source>
        <strain evidence="10">ChiHjej11B10-19426</strain>
    </source>
</reference>
<dbReference type="Gene3D" id="3.40.50.620">
    <property type="entry name" value="HUPs"/>
    <property type="match status" value="1"/>
</dbReference>
<dbReference type="InterPro" id="IPR014729">
    <property type="entry name" value="Rossmann-like_a/b/a_fold"/>
</dbReference>
<evidence type="ECO:0000256" key="2">
    <source>
        <dbReference type="ARBA" id="ARBA00022490"/>
    </source>
</evidence>
<comment type="subcellular location">
    <subcellularLocation>
        <location evidence="1 8">Cytoplasm</location>
    </subcellularLocation>
</comment>
<dbReference type="SUPFAM" id="SSF56037">
    <property type="entry name" value="PheT/TilS domain"/>
    <property type="match status" value="1"/>
</dbReference>
<keyword evidence="6 8" id="KW-0067">ATP-binding</keyword>
<dbReference type="AlphaFoldDB" id="A0A9D2DDA3"/>
<reference evidence="10" key="2">
    <citation type="submission" date="2021-04" db="EMBL/GenBank/DDBJ databases">
        <authorList>
            <person name="Gilroy R."/>
        </authorList>
    </citation>
    <scope>NUCLEOTIDE SEQUENCE</scope>
    <source>
        <strain evidence="10">ChiHjej11B10-19426</strain>
    </source>
</reference>
<evidence type="ECO:0000256" key="4">
    <source>
        <dbReference type="ARBA" id="ARBA00022694"/>
    </source>
</evidence>
<dbReference type="GO" id="GO:0032267">
    <property type="term" value="F:tRNA(Ile)-lysidine synthase activity"/>
    <property type="evidence" value="ECO:0007669"/>
    <property type="project" value="UniProtKB-EC"/>
</dbReference>
<dbReference type="NCBIfam" id="TIGR02433">
    <property type="entry name" value="lysidine_TilS_C"/>
    <property type="match status" value="1"/>
</dbReference>
<dbReference type="Pfam" id="PF11734">
    <property type="entry name" value="TilS_C"/>
    <property type="match status" value="1"/>
</dbReference>
<comment type="catalytic activity">
    <reaction evidence="7 8">
        <text>cytidine(34) in tRNA(Ile2) + L-lysine + ATP = lysidine(34) in tRNA(Ile2) + AMP + diphosphate + H(+)</text>
        <dbReference type="Rhea" id="RHEA:43744"/>
        <dbReference type="Rhea" id="RHEA-COMP:10625"/>
        <dbReference type="Rhea" id="RHEA-COMP:10670"/>
        <dbReference type="ChEBI" id="CHEBI:15378"/>
        <dbReference type="ChEBI" id="CHEBI:30616"/>
        <dbReference type="ChEBI" id="CHEBI:32551"/>
        <dbReference type="ChEBI" id="CHEBI:33019"/>
        <dbReference type="ChEBI" id="CHEBI:82748"/>
        <dbReference type="ChEBI" id="CHEBI:83665"/>
        <dbReference type="ChEBI" id="CHEBI:456215"/>
        <dbReference type="EC" id="6.3.4.19"/>
    </reaction>
</comment>
<proteinExistence type="inferred from homology"/>
<evidence type="ECO:0000256" key="3">
    <source>
        <dbReference type="ARBA" id="ARBA00022598"/>
    </source>
</evidence>
<protein>
    <recommendedName>
        <fullName evidence="8">tRNA(Ile)-lysidine synthase</fullName>
        <ecNumber evidence="8">6.3.4.19</ecNumber>
    </recommendedName>
    <alternativeName>
        <fullName evidence="8">tRNA(Ile)-2-lysyl-cytidine synthase</fullName>
    </alternativeName>
    <alternativeName>
        <fullName evidence="8">tRNA(Ile)-lysidine synthetase</fullName>
    </alternativeName>
</protein>
<evidence type="ECO:0000256" key="1">
    <source>
        <dbReference type="ARBA" id="ARBA00004496"/>
    </source>
</evidence>
<dbReference type="Proteomes" id="UP000824014">
    <property type="component" value="Unassembled WGS sequence"/>
</dbReference>
<keyword evidence="3 8" id="KW-0436">Ligase</keyword>
<comment type="function">
    <text evidence="8">Ligates lysine onto the cytidine present at position 34 of the AUA codon-specific tRNA(Ile) that contains the anticodon CAU, in an ATP-dependent manner. Cytidine is converted to lysidine, thus changing the amino acid specificity of the tRNA from methionine to isoleucine.</text>
</comment>
<dbReference type="InterPro" id="IPR012796">
    <property type="entry name" value="Lysidine-tRNA-synth_C"/>
</dbReference>
<dbReference type="PANTHER" id="PTHR43033:SF1">
    <property type="entry name" value="TRNA(ILE)-LYSIDINE SYNTHASE-RELATED"/>
    <property type="match status" value="1"/>
</dbReference>
<evidence type="ECO:0000256" key="6">
    <source>
        <dbReference type="ARBA" id="ARBA00022840"/>
    </source>
</evidence>
<dbReference type="GO" id="GO:0006400">
    <property type="term" value="P:tRNA modification"/>
    <property type="evidence" value="ECO:0007669"/>
    <property type="project" value="UniProtKB-UniRule"/>
</dbReference>
<evidence type="ECO:0000256" key="5">
    <source>
        <dbReference type="ARBA" id="ARBA00022741"/>
    </source>
</evidence>
<dbReference type="EC" id="6.3.4.19" evidence="8"/>
<dbReference type="HAMAP" id="MF_01161">
    <property type="entry name" value="tRNA_Ile_lys_synt"/>
    <property type="match status" value="1"/>
</dbReference>
<dbReference type="InterPro" id="IPR012094">
    <property type="entry name" value="tRNA_Ile_lys_synt"/>
</dbReference>
<dbReference type="GO" id="GO:0005737">
    <property type="term" value="C:cytoplasm"/>
    <property type="evidence" value="ECO:0007669"/>
    <property type="project" value="UniProtKB-SubCell"/>
</dbReference>
<evidence type="ECO:0000313" key="11">
    <source>
        <dbReference type="Proteomes" id="UP000824014"/>
    </source>
</evidence>
<evidence type="ECO:0000256" key="8">
    <source>
        <dbReference type="HAMAP-Rule" id="MF_01161"/>
    </source>
</evidence>
<comment type="domain">
    <text evidence="8">The N-terminal region contains the highly conserved SGGXDS motif, predicted to be a P-loop motif involved in ATP binding.</text>
</comment>
<accession>A0A9D2DDA3</accession>
<dbReference type="EMBL" id="DXCC01000008">
    <property type="protein sequence ID" value="HIZ14887.1"/>
    <property type="molecule type" value="Genomic_DNA"/>
</dbReference>
<dbReference type="CDD" id="cd01992">
    <property type="entry name" value="TilS_N"/>
    <property type="match status" value="1"/>
</dbReference>
<organism evidence="10 11">
    <name type="scientific">Candidatus Tidjanibacter faecipullorum</name>
    <dbReference type="NCBI Taxonomy" id="2838766"/>
    <lineage>
        <taxon>Bacteria</taxon>
        <taxon>Pseudomonadati</taxon>
        <taxon>Bacteroidota</taxon>
        <taxon>Bacteroidia</taxon>
        <taxon>Bacteroidales</taxon>
        <taxon>Rikenellaceae</taxon>
        <taxon>Tidjanibacter</taxon>
    </lineage>
</organism>